<reference evidence="1 2" key="3">
    <citation type="journal article" date="2010" name="BMC Genomics">
        <title>Transcriptome sequencing and comparative analysis of cucumber flowers with different sex types.</title>
        <authorList>
            <person name="Guo S."/>
            <person name="Zheng Y."/>
            <person name="Joung J.G."/>
            <person name="Liu S."/>
            <person name="Zhang Z."/>
            <person name="Crasta O.R."/>
            <person name="Sobral B.W."/>
            <person name="Xu Y."/>
            <person name="Huang S."/>
            <person name="Fei Z."/>
        </authorList>
    </citation>
    <scope>NUCLEOTIDE SEQUENCE [LARGE SCALE GENOMIC DNA]</scope>
    <source>
        <strain evidence="2">cv. 9930</strain>
    </source>
</reference>
<dbReference type="Proteomes" id="UP000029981">
    <property type="component" value="Chromosome 7"/>
</dbReference>
<protein>
    <submittedName>
        <fullName evidence="1">Uncharacterized protein</fullName>
    </submittedName>
</protein>
<gene>
    <name evidence="1" type="ORF">Csa_7G324120</name>
</gene>
<organism evidence="1 2">
    <name type="scientific">Cucumis sativus</name>
    <name type="common">Cucumber</name>
    <dbReference type="NCBI Taxonomy" id="3659"/>
    <lineage>
        <taxon>Eukaryota</taxon>
        <taxon>Viridiplantae</taxon>
        <taxon>Streptophyta</taxon>
        <taxon>Embryophyta</taxon>
        <taxon>Tracheophyta</taxon>
        <taxon>Spermatophyta</taxon>
        <taxon>Magnoliopsida</taxon>
        <taxon>eudicotyledons</taxon>
        <taxon>Gunneridae</taxon>
        <taxon>Pentapetalae</taxon>
        <taxon>rosids</taxon>
        <taxon>fabids</taxon>
        <taxon>Cucurbitales</taxon>
        <taxon>Cucurbitaceae</taxon>
        <taxon>Benincaseae</taxon>
        <taxon>Cucumis</taxon>
    </lineage>
</organism>
<dbReference type="EMBL" id="CM002928">
    <property type="protein sequence ID" value="KGN44518.1"/>
    <property type="molecule type" value="Genomic_DNA"/>
</dbReference>
<proteinExistence type="predicted"/>
<sequence>MVAKKLQTHTVLYNLGQHQIKFMNASHISSFQPSFAASFGGWIDTINLPPPTWKDEIFPYTGDQCSGFISASDQTNRVIVLTAARIKIKPNTHDFIQNKLVLPPELCGMEWTVDIKGVSNGKISRKSKINLVQLVASTSANHCPVITSVQPVTPYPPTTDHSPATTIPTITG</sequence>
<reference evidence="1 2" key="1">
    <citation type="journal article" date="2009" name="Nat. Genet.">
        <title>The genome of the cucumber, Cucumis sativus L.</title>
        <authorList>
            <person name="Huang S."/>
            <person name="Li R."/>
            <person name="Zhang Z."/>
            <person name="Li L."/>
            <person name="Gu X."/>
            <person name="Fan W."/>
            <person name="Lucas W.J."/>
            <person name="Wang X."/>
            <person name="Xie B."/>
            <person name="Ni P."/>
            <person name="Ren Y."/>
            <person name="Zhu H."/>
            <person name="Li J."/>
            <person name="Lin K."/>
            <person name="Jin W."/>
            <person name="Fei Z."/>
            <person name="Li G."/>
            <person name="Staub J."/>
            <person name="Kilian A."/>
            <person name="van der Vossen E.A."/>
            <person name="Wu Y."/>
            <person name="Guo J."/>
            <person name="He J."/>
            <person name="Jia Z."/>
            <person name="Ren Y."/>
            <person name="Tian G."/>
            <person name="Lu Y."/>
            <person name="Ruan J."/>
            <person name="Qian W."/>
            <person name="Wang M."/>
            <person name="Huang Q."/>
            <person name="Li B."/>
            <person name="Xuan Z."/>
            <person name="Cao J."/>
            <person name="Asan"/>
            <person name="Wu Z."/>
            <person name="Zhang J."/>
            <person name="Cai Q."/>
            <person name="Bai Y."/>
            <person name="Zhao B."/>
            <person name="Han Y."/>
            <person name="Li Y."/>
            <person name="Li X."/>
            <person name="Wang S."/>
            <person name="Shi Q."/>
            <person name="Liu S."/>
            <person name="Cho W.K."/>
            <person name="Kim J.Y."/>
            <person name="Xu Y."/>
            <person name="Heller-Uszynska K."/>
            <person name="Miao H."/>
            <person name="Cheng Z."/>
            <person name="Zhang S."/>
            <person name="Wu J."/>
            <person name="Yang Y."/>
            <person name="Kang H."/>
            <person name="Li M."/>
            <person name="Liang H."/>
            <person name="Ren X."/>
            <person name="Shi Z."/>
            <person name="Wen M."/>
            <person name="Jian M."/>
            <person name="Yang H."/>
            <person name="Zhang G."/>
            <person name="Yang Z."/>
            <person name="Chen R."/>
            <person name="Liu S."/>
            <person name="Li J."/>
            <person name="Ma L."/>
            <person name="Liu H."/>
            <person name="Zhou Y."/>
            <person name="Zhao J."/>
            <person name="Fang X."/>
            <person name="Li G."/>
            <person name="Fang L."/>
            <person name="Li Y."/>
            <person name="Liu D."/>
            <person name="Zheng H."/>
            <person name="Zhang Y."/>
            <person name="Qin N."/>
            <person name="Li Z."/>
            <person name="Yang G."/>
            <person name="Yang S."/>
            <person name="Bolund L."/>
            <person name="Kristiansen K."/>
            <person name="Zheng H."/>
            <person name="Li S."/>
            <person name="Zhang X."/>
            <person name="Yang H."/>
            <person name="Wang J."/>
            <person name="Sun R."/>
            <person name="Zhang B."/>
            <person name="Jiang S."/>
            <person name="Wang J."/>
            <person name="Du Y."/>
            <person name="Li S."/>
        </authorList>
    </citation>
    <scope>NUCLEOTIDE SEQUENCE [LARGE SCALE GENOMIC DNA]</scope>
    <source>
        <strain evidence="2">cv. 9930</strain>
    </source>
</reference>
<accession>A0A0A0K504</accession>
<evidence type="ECO:0000313" key="2">
    <source>
        <dbReference type="Proteomes" id="UP000029981"/>
    </source>
</evidence>
<name>A0A0A0K504_CUCSA</name>
<reference evidence="1 2" key="2">
    <citation type="journal article" date="2009" name="PLoS ONE">
        <title>An integrated genetic and cytogenetic map of the cucumber genome.</title>
        <authorList>
            <person name="Ren Y."/>
            <person name="Zhang Z."/>
            <person name="Liu J."/>
            <person name="Staub J.E."/>
            <person name="Han Y."/>
            <person name="Cheng Z."/>
            <person name="Li X."/>
            <person name="Lu J."/>
            <person name="Miao H."/>
            <person name="Kang H."/>
            <person name="Xie B."/>
            <person name="Gu X."/>
            <person name="Wang X."/>
            <person name="Du Y."/>
            <person name="Jin W."/>
            <person name="Huang S."/>
        </authorList>
    </citation>
    <scope>NUCLEOTIDE SEQUENCE [LARGE SCALE GENOMIC DNA]</scope>
    <source>
        <strain evidence="2">cv. 9930</strain>
    </source>
</reference>
<reference evidence="1 2" key="4">
    <citation type="journal article" date="2011" name="BMC Genomics">
        <title>RNA-Seq improves annotation of protein-coding genes in the cucumber genome.</title>
        <authorList>
            <person name="Li Z."/>
            <person name="Zhang Z."/>
            <person name="Yan P."/>
            <person name="Huang S."/>
            <person name="Fei Z."/>
            <person name="Lin K."/>
        </authorList>
    </citation>
    <scope>NUCLEOTIDE SEQUENCE [LARGE SCALE GENOMIC DNA]</scope>
    <source>
        <strain evidence="2">cv. 9930</strain>
    </source>
</reference>
<keyword evidence="2" id="KW-1185">Reference proteome</keyword>
<dbReference type="AlphaFoldDB" id="A0A0A0K504"/>
<evidence type="ECO:0000313" key="1">
    <source>
        <dbReference type="EMBL" id="KGN44518.1"/>
    </source>
</evidence>
<dbReference type="Gramene" id="KGN44518">
    <property type="protein sequence ID" value="KGN44518"/>
    <property type="gene ID" value="Csa_7G324120"/>
</dbReference>